<proteinExistence type="predicted"/>
<dbReference type="STRING" id="155417.A0A4Q4T7Y8"/>
<dbReference type="Gene3D" id="3.30.420.10">
    <property type="entry name" value="Ribonuclease H-like superfamily/Ribonuclease H"/>
    <property type="match status" value="1"/>
</dbReference>
<dbReference type="OrthoDB" id="4621856at2759"/>
<protein>
    <recommendedName>
        <fullName evidence="3">Tc1-like transposase DDE domain-containing protein</fullName>
    </recommendedName>
</protein>
<name>A0A4Q4T7Y8_9PEZI</name>
<evidence type="ECO:0000313" key="1">
    <source>
        <dbReference type="EMBL" id="RYP01822.1"/>
    </source>
</evidence>
<dbReference type="EMBL" id="QJNU01000343">
    <property type="protein sequence ID" value="RYP01822.1"/>
    <property type="molecule type" value="Genomic_DNA"/>
</dbReference>
<dbReference type="Proteomes" id="UP000293360">
    <property type="component" value="Unassembled WGS sequence"/>
</dbReference>
<dbReference type="InterPro" id="IPR036397">
    <property type="entry name" value="RNaseH_sf"/>
</dbReference>
<keyword evidence="2" id="KW-1185">Reference proteome</keyword>
<reference evidence="1 2" key="1">
    <citation type="submission" date="2018-06" db="EMBL/GenBank/DDBJ databases">
        <title>Complete Genomes of Monosporascus.</title>
        <authorList>
            <person name="Robinson A.J."/>
            <person name="Natvig D.O."/>
        </authorList>
    </citation>
    <scope>NUCLEOTIDE SEQUENCE [LARGE SCALE GENOMIC DNA]</scope>
    <source>
        <strain evidence="1 2">CBS 110550</strain>
    </source>
</reference>
<gene>
    <name evidence="1" type="ORF">DL764_006064</name>
</gene>
<comment type="caution">
    <text evidence="1">The sequence shown here is derived from an EMBL/GenBank/DDBJ whole genome shotgun (WGS) entry which is preliminary data.</text>
</comment>
<organism evidence="1 2">
    <name type="scientific">Monosporascus ibericus</name>
    <dbReference type="NCBI Taxonomy" id="155417"/>
    <lineage>
        <taxon>Eukaryota</taxon>
        <taxon>Fungi</taxon>
        <taxon>Dikarya</taxon>
        <taxon>Ascomycota</taxon>
        <taxon>Pezizomycotina</taxon>
        <taxon>Sordariomycetes</taxon>
        <taxon>Xylariomycetidae</taxon>
        <taxon>Xylariales</taxon>
        <taxon>Xylariales incertae sedis</taxon>
        <taxon>Monosporascus</taxon>
    </lineage>
</organism>
<accession>A0A4Q4T7Y8</accession>
<dbReference type="GO" id="GO:0003676">
    <property type="term" value="F:nucleic acid binding"/>
    <property type="evidence" value="ECO:0007669"/>
    <property type="project" value="InterPro"/>
</dbReference>
<sequence length="217" mass="25267">MNAANSTARAKVRGAKELNDTLNVGASNRQIFRIFGVPETTDFLARLVSEDKIHFGFRKEGRDNVKRKAEDYNAWWTVAESNATMDRGQRRQEQRLQQQLHYDPPLKHYEQKACHAVGLMTVDGWRSPLFWYEWLQQKGYIAIQNVHDSPETNPIESTIKKVKSHVANNPHINTRQLMRLAEEGWDMINKERQKAIFKSMVQRWKDVIRGGGQRIAH</sequence>
<evidence type="ECO:0000313" key="2">
    <source>
        <dbReference type="Proteomes" id="UP000293360"/>
    </source>
</evidence>
<evidence type="ECO:0008006" key="3">
    <source>
        <dbReference type="Google" id="ProtNLM"/>
    </source>
</evidence>
<dbReference type="AlphaFoldDB" id="A0A4Q4T7Y8"/>